<keyword evidence="2" id="KW-1185">Reference proteome</keyword>
<dbReference type="Proteomes" id="UP000015105">
    <property type="component" value="Chromosome 5D"/>
</dbReference>
<evidence type="ECO:0000313" key="1">
    <source>
        <dbReference type="EnsemblPlants" id="AET5Gv20912400.5"/>
    </source>
</evidence>
<name>A0A453LTK9_AEGTS</name>
<dbReference type="Gramene" id="AET5Gv20912400.5">
    <property type="protein sequence ID" value="AET5Gv20912400.5"/>
    <property type="gene ID" value="AET5Gv20912400"/>
</dbReference>
<reference evidence="1" key="4">
    <citation type="submission" date="2019-03" db="UniProtKB">
        <authorList>
            <consortium name="EnsemblPlants"/>
        </authorList>
    </citation>
    <scope>IDENTIFICATION</scope>
</reference>
<dbReference type="EnsemblPlants" id="AET5Gv20912400.5">
    <property type="protein sequence ID" value="AET5Gv20912400.5"/>
    <property type="gene ID" value="AET5Gv20912400"/>
</dbReference>
<protein>
    <submittedName>
        <fullName evidence="1">Uncharacterized protein</fullName>
    </submittedName>
</protein>
<reference evidence="1" key="3">
    <citation type="journal article" date="2017" name="Nature">
        <title>Genome sequence of the progenitor of the wheat D genome Aegilops tauschii.</title>
        <authorList>
            <person name="Luo M.C."/>
            <person name="Gu Y.Q."/>
            <person name="Puiu D."/>
            <person name="Wang H."/>
            <person name="Twardziok S.O."/>
            <person name="Deal K.R."/>
            <person name="Huo N."/>
            <person name="Zhu T."/>
            <person name="Wang L."/>
            <person name="Wang Y."/>
            <person name="McGuire P.E."/>
            <person name="Liu S."/>
            <person name="Long H."/>
            <person name="Ramasamy R.K."/>
            <person name="Rodriguez J.C."/>
            <person name="Van S.L."/>
            <person name="Yuan L."/>
            <person name="Wang Z."/>
            <person name="Xia Z."/>
            <person name="Xiao L."/>
            <person name="Anderson O.D."/>
            <person name="Ouyang S."/>
            <person name="Liang Y."/>
            <person name="Zimin A.V."/>
            <person name="Pertea G."/>
            <person name="Qi P."/>
            <person name="Bennetzen J.L."/>
            <person name="Dai X."/>
            <person name="Dawson M.W."/>
            <person name="Muller H.G."/>
            <person name="Kugler K."/>
            <person name="Rivarola-Duarte L."/>
            <person name="Spannagl M."/>
            <person name="Mayer K.F.X."/>
            <person name="Lu F.H."/>
            <person name="Bevan M.W."/>
            <person name="Leroy P."/>
            <person name="Li P."/>
            <person name="You F.M."/>
            <person name="Sun Q."/>
            <person name="Liu Z."/>
            <person name="Lyons E."/>
            <person name="Wicker T."/>
            <person name="Salzberg S.L."/>
            <person name="Devos K.M."/>
            <person name="Dvorak J."/>
        </authorList>
    </citation>
    <scope>NUCLEOTIDE SEQUENCE [LARGE SCALE GENOMIC DNA]</scope>
    <source>
        <strain evidence="1">cv. AL8/78</strain>
    </source>
</reference>
<sequence>QGRPPAMVREMRINTAPRGNRVPLLNNGETSRILSDLEEGSNVQAANVGFCRVIKLVSTV</sequence>
<accession>A0A453LTK9</accession>
<reference evidence="1" key="5">
    <citation type="journal article" date="2021" name="G3 (Bethesda)">
        <title>Aegilops tauschii genome assembly Aet v5.0 features greater sequence contiguity and improved annotation.</title>
        <authorList>
            <person name="Wang L."/>
            <person name="Zhu T."/>
            <person name="Rodriguez J.C."/>
            <person name="Deal K.R."/>
            <person name="Dubcovsky J."/>
            <person name="McGuire P.E."/>
            <person name="Lux T."/>
            <person name="Spannagl M."/>
            <person name="Mayer K.F.X."/>
            <person name="Baldrich P."/>
            <person name="Meyers B.C."/>
            <person name="Huo N."/>
            <person name="Gu Y.Q."/>
            <person name="Zhou H."/>
            <person name="Devos K.M."/>
            <person name="Bennetzen J.L."/>
            <person name="Unver T."/>
            <person name="Budak H."/>
            <person name="Gulick P.J."/>
            <person name="Galiba G."/>
            <person name="Kalapos B."/>
            <person name="Nelson D.R."/>
            <person name="Li P."/>
            <person name="You F.M."/>
            <person name="Luo M.C."/>
            <person name="Dvorak J."/>
        </authorList>
    </citation>
    <scope>NUCLEOTIDE SEQUENCE [LARGE SCALE GENOMIC DNA]</scope>
    <source>
        <strain evidence="1">cv. AL8/78</strain>
    </source>
</reference>
<dbReference type="AlphaFoldDB" id="A0A453LTK9"/>
<evidence type="ECO:0000313" key="2">
    <source>
        <dbReference type="Proteomes" id="UP000015105"/>
    </source>
</evidence>
<reference evidence="2" key="1">
    <citation type="journal article" date="2014" name="Science">
        <title>Ancient hybridizations among the ancestral genomes of bread wheat.</title>
        <authorList>
            <consortium name="International Wheat Genome Sequencing Consortium,"/>
            <person name="Marcussen T."/>
            <person name="Sandve S.R."/>
            <person name="Heier L."/>
            <person name="Spannagl M."/>
            <person name="Pfeifer M."/>
            <person name="Jakobsen K.S."/>
            <person name="Wulff B.B."/>
            <person name="Steuernagel B."/>
            <person name="Mayer K.F."/>
            <person name="Olsen O.A."/>
        </authorList>
    </citation>
    <scope>NUCLEOTIDE SEQUENCE [LARGE SCALE GENOMIC DNA]</scope>
    <source>
        <strain evidence="2">cv. AL8/78</strain>
    </source>
</reference>
<organism evidence="1 2">
    <name type="scientific">Aegilops tauschii subsp. strangulata</name>
    <name type="common">Goatgrass</name>
    <dbReference type="NCBI Taxonomy" id="200361"/>
    <lineage>
        <taxon>Eukaryota</taxon>
        <taxon>Viridiplantae</taxon>
        <taxon>Streptophyta</taxon>
        <taxon>Embryophyta</taxon>
        <taxon>Tracheophyta</taxon>
        <taxon>Spermatophyta</taxon>
        <taxon>Magnoliopsida</taxon>
        <taxon>Liliopsida</taxon>
        <taxon>Poales</taxon>
        <taxon>Poaceae</taxon>
        <taxon>BOP clade</taxon>
        <taxon>Pooideae</taxon>
        <taxon>Triticodae</taxon>
        <taxon>Triticeae</taxon>
        <taxon>Triticinae</taxon>
        <taxon>Aegilops</taxon>
    </lineage>
</organism>
<reference evidence="2" key="2">
    <citation type="journal article" date="2017" name="Nat. Plants">
        <title>The Aegilops tauschii genome reveals multiple impacts of transposons.</title>
        <authorList>
            <person name="Zhao G."/>
            <person name="Zou C."/>
            <person name="Li K."/>
            <person name="Wang K."/>
            <person name="Li T."/>
            <person name="Gao L."/>
            <person name="Zhang X."/>
            <person name="Wang H."/>
            <person name="Yang Z."/>
            <person name="Liu X."/>
            <person name="Jiang W."/>
            <person name="Mao L."/>
            <person name="Kong X."/>
            <person name="Jiao Y."/>
            <person name="Jia J."/>
        </authorList>
    </citation>
    <scope>NUCLEOTIDE SEQUENCE [LARGE SCALE GENOMIC DNA]</scope>
    <source>
        <strain evidence="2">cv. AL8/78</strain>
    </source>
</reference>
<proteinExistence type="predicted"/>